<reference evidence="6" key="1">
    <citation type="submission" date="2023-08" db="EMBL/GenBank/DDBJ databases">
        <authorList>
            <person name="Audoor S."/>
            <person name="Bilcke G."/>
        </authorList>
    </citation>
    <scope>NUCLEOTIDE SEQUENCE</scope>
</reference>
<proteinExistence type="inferred from homology"/>
<accession>A0AAD2CCV1</accession>
<keyword evidence="4" id="KW-0804">Transcription</keyword>
<comment type="caution">
    <text evidence="6">The sequence shown here is derived from an EMBL/GenBank/DDBJ whole genome shotgun (WGS) entry which is preliminary data.</text>
</comment>
<organism evidence="6 7">
    <name type="scientific">Cylindrotheca closterium</name>
    <dbReference type="NCBI Taxonomy" id="2856"/>
    <lineage>
        <taxon>Eukaryota</taxon>
        <taxon>Sar</taxon>
        <taxon>Stramenopiles</taxon>
        <taxon>Ochrophyta</taxon>
        <taxon>Bacillariophyta</taxon>
        <taxon>Bacillariophyceae</taxon>
        <taxon>Bacillariophycidae</taxon>
        <taxon>Bacillariales</taxon>
        <taxon>Bacillariaceae</taxon>
        <taxon>Cylindrotheca</taxon>
    </lineage>
</organism>
<dbReference type="AlphaFoldDB" id="A0AAD2CCV1"/>
<dbReference type="Pfam" id="PF05158">
    <property type="entry name" value="RNA_pol_Rpc34"/>
    <property type="match status" value="1"/>
</dbReference>
<keyword evidence="3" id="KW-0240">DNA-directed RNA polymerase</keyword>
<dbReference type="FunFam" id="1.10.10.10:FF:000116">
    <property type="entry name" value="DNA-directed RNA polymerase III subunit RPC6"/>
    <property type="match status" value="1"/>
</dbReference>
<dbReference type="GO" id="GO:0006383">
    <property type="term" value="P:transcription by RNA polymerase III"/>
    <property type="evidence" value="ECO:0007669"/>
    <property type="project" value="InterPro"/>
</dbReference>
<keyword evidence="5" id="KW-0539">Nucleus</keyword>
<comment type="subcellular location">
    <subcellularLocation>
        <location evidence="1">Nucleus</location>
    </subcellularLocation>
</comment>
<dbReference type="Gene3D" id="1.10.10.10">
    <property type="entry name" value="Winged helix-like DNA-binding domain superfamily/Winged helix DNA-binding domain"/>
    <property type="match status" value="1"/>
</dbReference>
<evidence type="ECO:0000256" key="5">
    <source>
        <dbReference type="ARBA" id="ARBA00023242"/>
    </source>
</evidence>
<name>A0AAD2CCV1_9STRA</name>
<dbReference type="EMBL" id="CAKOGP040000001">
    <property type="protein sequence ID" value="CAJ1914400.1"/>
    <property type="molecule type" value="Genomic_DNA"/>
</dbReference>
<dbReference type="GO" id="GO:0005654">
    <property type="term" value="C:nucleoplasm"/>
    <property type="evidence" value="ECO:0007669"/>
    <property type="project" value="UniProtKB-ARBA"/>
</dbReference>
<evidence type="ECO:0008006" key="8">
    <source>
        <dbReference type="Google" id="ProtNLM"/>
    </source>
</evidence>
<protein>
    <recommendedName>
        <fullName evidence="8">DNA-directed RNA polymerase III subunit RPC6</fullName>
    </recommendedName>
</protein>
<dbReference type="Proteomes" id="UP001295423">
    <property type="component" value="Unassembled WGS sequence"/>
</dbReference>
<evidence type="ECO:0000256" key="4">
    <source>
        <dbReference type="ARBA" id="ARBA00023163"/>
    </source>
</evidence>
<dbReference type="GO" id="GO:0005666">
    <property type="term" value="C:RNA polymerase III complex"/>
    <property type="evidence" value="ECO:0007669"/>
    <property type="project" value="InterPro"/>
</dbReference>
<comment type="similarity">
    <text evidence="2">Belongs to the eukaryotic RPC34/RPC39 RNA polymerase subunit family.</text>
</comment>
<dbReference type="SUPFAM" id="SSF46785">
    <property type="entry name" value="Winged helix' DNA-binding domain"/>
    <property type="match status" value="1"/>
</dbReference>
<evidence type="ECO:0000313" key="6">
    <source>
        <dbReference type="EMBL" id="CAJ1914400.1"/>
    </source>
</evidence>
<dbReference type="InterPro" id="IPR036390">
    <property type="entry name" value="WH_DNA-bd_sf"/>
</dbReference>
<dbReference type="InterPro" id="IPR036388">
    <property type="entry name" value="WH-like_DNA-bd_sf"/>
</dbReference>
<dbReference type="InterPro" id="IPR016049">
    <property type="entry name" value="RNA_pol_Rpc34-like"/>
</dbReference>
<evidence type="ECO:0000313" key="7">
    <source>
        <dbReference type="Proteomes" id="UP001295423"/>
    </source>
</evidence>
<dbReference type="PANTHER" id="PTHR12780">
    <property type="entry name" value="RNA POLYMERASE III DNA DIRECTED , 39KD SUBUNIT-RELATED"/>
    <property type="match status" value="1"/>
</dbReference>
<evidence type="ECO:0000256" key="2">
    <source>
        <dbReference type="ARBA" id="ARBA00011038"/>
    </source>
</evidence>
<evidence type="ECO:0000256" key="3">
    <source>
        <dbReference type="ARBA" id="ARBA00022478"/>
    </source>
</evidence>
<keyword evidence="7" id="KW-1185">Reference proteome</keyword>
<dbReference type="InterPro" id="IPR007832">
    <property type="entry name" value="RNA_pol_Rpc34"/>
</dbReference>
<evidence type="ECO:0000256" key="1">
    <source>
        <dbReference type="ARBA" id="ARBA00004123"/>
    </source>
</evidence>
<gene>
    <name evidence="6" type="ORF">CYCCA115_LOCUS686</name>
</gene>
<dbReference type="GO" id="GO:0005737">
    <property type="term" value="C:cytoplasm"/>
    <property type="evidence" value="ECO:0007669"/>
    <property type="project" value="UniProtKB-ARBA"/>
</dbReference>
<sequence length="329" mass="37436">MSGRKRTSTSVQSGRKRVRIGTAVKVKADPAAAAAGDATTAVDTTKVSQASVKARFEALLNEPQYKNGAPNKVIQENFATKEEQKYLVETINELSRGSRLTMSKMDNQLFYTIVDEEVAQKYQGLDANDRLVLQVIEKAGNKGIWTKEIRLQTNMHPQPLNKIFKHLEQRRLIKPVKSVNAKAKKLYMLYDLRPSKEITGGVWYSGLEFDHEFISELRTFVIQCIKKLNDGKGVTMTEIKLKMKQVKVSKVELTIEEVQQLVQTLVYDNLIEEGPLSNSGEVRFIAARRISTMCDFKWWDCLSPDFHFRPIRFEDGVILAAHELHHHTA</sequence>